<dbReference type="GO" id="GO:0000160">
    <property type="term" value="P:phosphorelay signal transduction system"/>
    <property type="evidence" value="ECO:0007669"/>
    <property type="project" value="InterPro"/>
</dbReference>
<dbReference type="KEGG" id="saqt:GJV85_09280"/>
<protein>
    <submittedName>
        <fullName evidence="7">Response regulator</fullName>
    </submittedName>
</protein>
<dbReference type="Pfam" id="PF00072">
    <property type="entry name" value="Response_reg"/>
    <property type="match status" value="1"/>
</dbReference>
<comment type="cofactor">
    <cofactor evidence="1">
        <name>Mg(2+)</name>
        <dbReference type="ChEBI" id="CHEBI:18420"/>
    </cofactor>
</comment>
<keyword evidence="8" id="KW-1185">Reference proteome</keyword>
<dbReference type="PROSITE" id="PS50110">
    <property type="entry name" value="RESPONSE_REGULATORY"/>
    <property type="match status" value="1"/>
</dbReference>
<dbReference type="SUPFAM" id="SSF52172">
    <property type="entry name" value="CheY-like"/>
    <property type="match status" value="1"/>
</dbReference>
<accession>A0A975B129</accession>
<feature type="modified residue" description="4-aspartylphosphate" evidence="5">
    <location>
        <position position="53"/>
    </location>
</feature>
<dbReference type="InterPro" id="IPR001789">
    <property type="entry name" value="Sig_transdc_resp-reg_receiver"/>
</dbReference>
<evidence type="ECO:0000256" key="3">
    <source>
        <dbReference type="ARBA" id="ARBA00022553"/>
    </source>
</evidence>
<proteinExistence type="predicted"/>
<evidence type="ECO:0000256" key="2">
    <source>
        <dbReference type="ARBA" id="ARBA00022500"/>
    </source>
</evidence>
<dbReference type="Gene3D" id="3.40.50.2300">
    <property type="match status" value="1"/>
</dbReference>
<evidence type="ECO:0000256" key="5">
    <source>
        <dbReference type="PROSITE-ProRule" id="PRU00169"/>
    </source>
</evidence>
<name>A0A975B129_9BACT</name>
<dbReference type="AlphaFoldDB" id="A0A975B129"/>
<feature type="domain" description="Response regulatory" evidence="6">
    <location>
        <begin position="3"/>
        <end position="120"/>
    </location>
</feature>
<gene>
    <name evidence="7" type="ORF">GJV85_09280</name>
</gene>
<evidence type="ECO:0000256" key="4">
    <source>
        <dbReference type="ARBA" id="ARBA00022779"/>
    </source>
</evidence>
<sequence>MPLVIFVDDSETALASTRMVTNSMPIEVKQYTQAEVALAEIKAGMIPDLIITDLNMPGMNGFEFLEGLRGVPSTKRTPTLMLTTETKPELKQQGKALGLTGWIVKPFNPAQLKQAITRVLRLPA</sequence>
<dbReference type="EMBL" id="CP046072">
    <property type="protein sequence ID" value="QSZ42289.1"/>
    <property type="molecule type" value="Genomic_DNA"/>
</dbReference>
<dbReference type="InterPro" id="IPR050595">
    <property type="entry name" value="Bact_response_regulator"/>
</dbReference>
<organism evidence="7 8">
    <name type="scientific">Sulfurimonas aquatica</name>
    <dbReference type="NCBI Taxonomy" id="2672570"/>
    <lineage>
        <taxon>Bacteria</taxon>
        <taxon>Pseudomonadati</taxon>
        <taxon>Campylobacterota</taxon>
        <taxon>Epsilonproteobacteria</taxon>
        <taxon>Campylobacterales</taxon>
        <taxon>Sulfurimonadaceae</taxon>
        <taxon>Sulfurimonas</taxon>
    </lineage>
</organism>
<dbReference type="PANTHER" id="PTHR44591">
    <property type="entry name" value="STRESS RESPONSE REGULATOR PROTEIN 1"/>
    <property type="match status" value="1"/>
</dbReference>
<keyword evidence="2" id="KW-0145">Chemotaxis</keyword>
<evidence type="ECO:0000313" key="7">
    <source>
        <dbReference type="EMBL" id="QSZ42289.1"/>
    </source>
</evidence>
<dbReference type="RefSeq" id="WP_207561105.1">
    <property type="nucleotide sequence ID" value="NZ_CP046072.1"/>
</dbReference>
<evidence type="ECO:0000313" key="8">
    <source>
        <dbReference type="Proteomes" id="UP000671852"/>
    </source>
</evidence>
<reference evidence="7" key="2">
    <citation type="submission" date="2021-04" db="EMBL/GenBank/DDBJ databases">
        <title>Isolation and characterization of a novel species of the genus Sulfurimonas.</title>
        <authorList>
            <person name="Fukui M."/>
        </authorList>
    </citation>
    <scope>NUCLEOTIDE SEQUENCE</scope>
    <source>
        <strain evidence="7">H1576</strain>
    </source>
</reference>
<dbReference type="GO" id="GO:0097588">
    <property type="term" value="P:archaeal or bacterial-type flagellum-dependent cell motility"/>
    <property type="evidence" value="ECO:0007669"/>
    <property type="project" value="UniProtKB-KW"/>
</dbReference>
<dbReference type="GO" id="GO:0006935">
    <property type="term" value="P:chemotaxis"/>
    <property type="evidence" value="ECO:0007669"/>
    <property type="project" value="UniProtKB-KW"/>
</dbReference>
<keyword evidence="4" id="KW-0283">Flagellar rotation</keyword>
<dbReference type="PANTHER" id="PTHR44591:SF25">
    <property type="entry name" value="CHEMOTAXIS TWO-COMPONENT RESPONSE REGULATOR"/>
    <property type="match status" value="1"/>
</dbReference>
<keyword evidence="3 5" id="KW-0597">Phosphoprotein</keyword>
<reference evidence="7" key="1">
    <citation type="submission" date="2019-11" db="EMBL/GenBank/DDBJ databases">
        <authorList>
            <person name="Kojima H."/>
        </authorList>
    </citation>
    <scope>NUCLEOTIDE SEQUENCE</scope>
    <source>
        <strain evidence="7">H1576</strain>
    </source>
</reference>
<dbReference type="InterPro" id="IPR011006">
    <property type="entry name" value="CheY-like_superfamily"/>
</dbReference>
<evidence type="ECO:0000259" key="6">
    <source>
        <dbReference type="PROSITE" id="PS50110"/>
    </source>
</evidence>
<dbReference type="Proteomes" id="UP000671852">
    <property type="component" value="Chromosome"/>
</dbReference>
<dbReference type="SMART" id="SM00448">
    <property type="entry name" value="REC"/>
    <property type="match status" value="1"/>
</dbReference>
<evidence type="ECO:0000256" key="1">
    <source>
        <dbReference type="ARBA" id="ARBA00001946"/>
    </source>
</evidence>